<dbReference type="PRINTS" id="PR00143">
    <property type="entry name" value="CITRTSNTHASE"/>
</dbReference>
<dbReference type="EMBL" id="QZAA01000079">
    <property type="protein sequence ID" value="RQD77184.1"/>
    <property type="molecule type" value="Genomic_DNA"/>
</dbReference>
<keyword evidence="2" id="KW-0808">Transferase</keyword>
<organism evidence="3 4">
    <name type="scientific">Candidatus Syntrophonatronum acetioxidans</name>
    <dbReference type="NCBI Taxonomy" id="1795816"/>
    <lineage>
        <taxon>Bacteria</taxon>
        <taxon>Bacillati</taxon>
        <taxon>Bacillota</taxon>
        <taxon>Clostridia</taxon>
        <taxon>Eubacteriales</taxon>
        <taxon>Syntrophomonadaceae</taxon>
        <taxon>Candidatus Syntrophonatronum</taxon>
    </lineage>
</organism>
<dbReference type="AlphaFoldDB" id="A0A424YGQ5"/>
<proteinExistence type="inferred from homology"/>
<feature type="non-terminal residue" evidence="3">
    <location>
        <position position="294"/>
    </location>
</feature>
<comment type="similarity">
    <text evidence="1">Belongs to the citrate synthase family.</text>
</comment>
<dbReference type="GO" id="GO:0005975">
    <property type="term" value="P:carbohydrate metabolic process"/>
    <property type="evidence" value="ECO:0007669"/>
    <property type="project" value="TreeGrafter"/>
</dbReference>
<dbReference type="GO" id="GO:0046912">
    <property type="term" value="F:acyltransferase activity, acyl groups converted into alkyl on transfer"/>
    <property type="evidence" value="ECO:0007669"/>
    <property type="project" value="InterPro"/>
</dbReference>
<dbReference type="InterPro" id="IPR036969">
    <property type="entry name" value="Citrate_synthase_sf"/>
</dbReference>
<comment type="caution">
    <text evidence="3">The sequence shown here is derived from an EMBL/GenBank/DDBJ whole genome shotgun (WGS) entry which is preliminary data.</text>
</comment>
<name>A0A424YGQ5_9FIRM</name>
<evidence type="ECO:0000256" key="1">
    <source>
        <dbReference type="ARBA" id="ARBA00010566"/>
    </source>
</evidence>
<evidence type="ECO:0000256" key="2">
    <source>
        <dbReference type="ARBA" id="ARBA00022679"/>
    </source>
</evidence>
<gene>
    <name evidence="3" type="ORF">D5R97_02960</name>
</gene>
<dbReference type="Gene3D" id="1.10.580.10">
    <property type="entry name" value="Citrate Synthase, domain 1"/>
    <property type="match status" value="1"/>
</dbReference>
<dbReference type="PANTHER" id="PTHR11739:SF4">
    <property type="entry name" value="CITRATE SYNTHASE, PEROXISOMAL"/>
    <property type="match status" value="1"/>
</dbReference>
<accession>A0A424YGQ5</accession>
<dbReference type="InterPro" id="IPR016142">
    <property type="entry name" value="Citrate_synth-like_lrg_a-sub"/>
</dbReference>
<dbReference type="GO" id="GO:0006099">
    <property type="term" value="P:tricarboxylic acid cycle"/>
    <property type="evidence" value="ECO:0007669"/>
    <property type="project" value="TreeGrafter"/>
</dbReference>
<evidence type="ECO:0000313" key="3">
    <source>
        <dbReference type="EMBL" id="RQD77184.1"/>
    </source>
</evidence>
<evidence type="ECO:0000313" key="4">
    <source>
        <dbReference type="Proteomes" id="UP000285138"/>
    </source>
</evidence>
<protein>
    <submittedName>
        <fullName evidence="3">Citrate synthase</fullName>
    </submittedName>
</protein>
<dbReference type="InterPro" id="IPR002020">
    <property type="entry name" value="Citrate_synthase"/>
</dbReference>
<dbReference type="PANTHER" id="PTHR11739">
    <property type="entry name" value="CITRATE SYNTHASE"/>
    <property type="match status" value="1"/>
</dbReference>
<dbReference type="GO" id="GO:0005829">
    <property type="term" value="C:cytosol"/>
    <property type="evidence" value="ECO:0007669"/>
    <property type="project" value="TreeGrafter"/>
</dbReference>
<dbReference type="SUPFAM" id="SSF48256">
    <property type="entry name" value="Citrate synthase"/>
    <property type="match status" value="1"/>
</dbReference>
<dbReference type="Proteomes" id="UP000285138">
    <property type="component" value="Unassembled WGS sequence"/>
</dbReference>
<reference evidence="3 4" key="1">
    <citation type="submission" date="2018-08" db="EMBL/GenBank/DDBJ databases">
        <title>The metabolism and importance of syntrophic acetate oxidation coupled to methane or sulfide production in haloalkaline environments.</title>
        <authorList>
            <person name="Timmers P.H.A."/>
            <person name="Vavourakis C.D."/>
            <person name="Sorokin D.Y."/>
            <person name="Sinninghe Damste J.S."/>
            <person name="Muyzer G."/>
            <person name="Stams A.J.M."/>
            <person name="Plugge C.M."/>
        </authorList>
    </citation>
    <scope>NUCLEOTIDE SEQUENCE [LARGE SCALE GENOMIC DNA]</scope>
    <source>
        <strain evidence="3">MSAO_Bac1</strain>
    </source>
</reference>
<sequence length="294" mass="32995">MPPEKCEKFIFNTPLFNNLAELAEKNNRIDPEVFVNSDAKLGLRNHDGTGVLVGFSEVGEVKPYTQEDGKTVPAHGRLFYRGIEITDLVRGFQREQRHGFEEVCYLLLFNQLPTTEQLNSFRELLNQNRALPPGFTEDMILKAPSNNIMNKMARNVLTCYSYDDNSEDLDVANVLRQSIELIAQFPTMAAYAYQAKVHFYDYQSLYIHHPQEGLTTSENFLYLMRPDNYYTELEAELLDLALILHAEHGGGNNSTFTTRVVTSSGTDTYSAIAAAVGSLKGPKHGGANIKVVGM</sequence>
<dbReference type="Pfam" id="PF00285">
    <property type="entry name" value="Citrate_synt"/>
    <property type="match status" value="1"/>
</dbReference>